<evidence type="ECO:0000256" key="2">
    <source>
        <dbReference type="ARBA" id="ARBA00022679"/>
    </source>
</evidence>
<dbReference type="GO" id="GO:0009024">
    <property type="term" value="F:tagatose-6-phosphate kinase activity"/>
    <property type="evidence" value="ECO:0007669"/>
    <property type="project" value="UniProtKB-EC"/>
</dbReference>
<evidence type="ECO:0000256" key="6">
    <source>
        <dbReference type="PIRNR" id="PIRNR000535"/>
    </source>
</evidence>
<keyword evidence="2 6" id="KW-0808">Transferase</keyword>
<dbReference type="RefSeq" id="WP_162357867.1">
    <property type="nucleotide sequence ID" value="NZ_CP048209.1"/>
</dbReference>
<organism evidence="9 10">
    <name type="scientific">Paenibacillus lycopersici</name>
    <dbReference type="NCBI Taxonomy" id="2704462"/>
    <lineage>
        <taxon>Bacteria</taxon>
        <taxon>Bacillati</taxon>
        <taxon>Bacillota</taxon>
        <taxon>Bacilli</taxon>
        <taxon>Bacillales</taxon>
        <taxon>Paenibacillaceae</taxon>
        <taxon>Paenibacillus</taxon>
    </lineage>
</organism>
<dbReference type="EMBL" id="CP048209">
    <property type="protein sequence ID" value="QHT61428.1"/>
    <property type="molecule type" value="Genomic_DNA"/>
</dbReference>
<dbReference type="PIRSF" id="PIRSF000535">
    <property type="entry name" value="1PFK/6PFK/LacC"/>
    <property type="match status" value="1"/>
</dbReference>
<dbReference type="GO" id="GO:0005524">
    <property type="term" value="F:ATP binding"/>
    <property type="evidence" value="ECO:0007669"/>
    <property type="project" value="UniProtKB-KW"/>
</dbReference>
<evidence type="ECO:0000256" key="5">
    <source>
        <dbReference type="ARBA" id="ARBA00022840"/>
    </source>
</evidence>
<sequence>MDNQLFGNMQLNDMRLDAPSNQELTLPIVCASLNTAIDKRLMLPGFGLGQVNRAARIEATAGGKGLNAARVIQSLGAPVMAAGFAGGANGSWVKNRLDAIGLDHQLVLIDQETRICLNLIDESTGVSTEVLEPGPDISPSEKERFLTLWRSLCLPGRWMTLSGSLPRGLGDDYYARLVGAARQAGAHVVLDTSGTALSLGAASGPHTVKPNEDEFRSWTGDDPREHDAVRRLAAKLGEAGVRTVIVSLGRDGCVAATPDGELWRAVPPAVQAANPVGSGDAFVAGWTVACARGMEMPEALRFAVAAGTANAQSAGTGQVSLADTMALCARVEVERA</sequence>
<evidence type="ECO:0000256" key="1">
    <source>
        <dbReference type="ARBA" id="ARBA00005380"/>
    </source>
</evidence>
<dbReference type="EC" id="2.7.1.144" evidence="6"/>
<dbReference type="GO" id="GO:0008443">
    <property type="term" value="F:phosphofructokinase activity"/>
    <property type="evidence" value="ECO:0007669"/>
    <property type="project" value="TreeGrafter"/>
</dbReference>
<feature type="compositionally biased region" description="Basic and acidic residues" evidence="7">
    <location>
        <begin position="209"/>
        <end position="222"/>
    </location>
</feature>
<dbReference type="InterPro" id="IPR011611">
    <property type="entry name" value="PfkB_dom"/>
</dbReference>
<evidence type="ECO:0000256" key="7">
    <source>
        <dbReference type="SAM" id="MobiDB-lite"/>
    </source>
</evidence>
<gene>
    <name evidence="9" type="ORF">GXP70_16635</name>
</gene>
<evidence type="ECO:0000313" key="10">
    <source>
        <dbReference type="Proteomes" id="UP000476064"/>
    </source>
</evidence>
<evidence type="ECO:0000313" key="9">
    <source>
        <dbReference type="EMBL" id="QHT61428.1"/>
    </source>
</evidence>
<comment type="similarity">
    <text evidence="6">Belongs to the carbohydrate kinase PfkB family. LacC subfamily.</text>
</comment>
<feature type="region of interest" description="Disordered" evidence="7">
    <location>
        <begin position="201"/>
        <end position="222"/>
    </location>
</feature>
<dbReference type="AlphaFoldDB" id="A0A6C0FWC7"/>
<evidence type="ECO:0000256" key="3">
    <source>
        <dbReference type="ARBA" id="ARBA00022741"/>
    </source>
</evidence>
<keyword evidence="5 6" id="KW-0067">ATP-binding</keyword>
<dbReference type="GO" id="GO:0016052">
    <property type="term" value="P:carbohydrate catabolic process"/>
    <property type="evidence" value="ECO:0007669"/>
    <property type="project" value="UniProtKB-ARBA"/>
</dbReference>
<dbReference type="KEGG" id="plyc:GXP70_16635"/>
<keyword evidence="3 6" id="KW-0547">Nucleotide-binding</keyword>
<dbReference type="InterPro" id="IPR029056">
    <property type="entry name" value="Ribokinase-like"/>
</dbReference>
<evidence type="ECO:0000259" key="8">
    <source>
        <dbReference type="Pfam" id="PF00294"/>
    </source>
</evidence>
<keyword evidence="6" id="KW-0423">Lactose metabolism</keyword>
<dbReference type="InterPro" id="IPR017583">
    <property type="entry name" value="Tagatose/fructose_Pkinase"/>
</dbReference>
<accession>A0A6C0FWC7</accession>
<keyword evidence="10" id="KW-1185">Reference proteome</keyword>
<protein>
    <recommendedName>
        <fullName evidence="6">Tagatose-6-phosphate kinase</fullName>
        <ecNumber evidence="6">2.7.1.144</ecNumber>
    </recommendedName>
</protein>
<dbReference type="FunFam" id="3.40.1190.20:FF:000001">
    <property type="entry name" value="Phosphofructokinase"/>
    <property type="match status" value="1"/>
</dbReference>
<dbReference type="GO" id="GO:0005829">
    <property type="term" value="C:cytosol"/>
    <property type="evidence" value="ECO:0007669"/>
    <property type="project" value="TreeGrafter"/>
</dbReference>
<proteinExistence type="inferred from homology"/>
<name>A0A6C0FWC7_9BACL</name>
<comment type="catalytic activity">
    <reaction evidence="6">
        <text>D-tagatofuranose 6-phosphate + ATP = D-tagatofuranose 1,6-bisphosphate + ADP + H(+)</text>
        <dbReference type="Rhea" id="RHEA:12420"/>
        <dbReference type="ChEBI" id="CHEBI:15378"/>
        <dbReference type="ChEBI" id="CHEBI:30616"/>
        <dbReference type="ChEBI" id="CHEBI:58694"/>
        <dbReference type="ChEBI" id="CHEBI:58695"/>
        <dbReference type="ChEBI" id="CHEBI:456216"/>
        <dbReference type="EC" id="2.7.1.144"/>
    </reaction>
</comment>
<dbReference type="GO" id="GO:0044281">
    <property type="term" value="P:small molecule metabolic process"/>
    <property type="evidence" value="ECO:0007669"/>
    <property type="project" value="UniProtKB-ARBA"/>
</dbReference>
<evidence type="ECO:0000256" key="4">
    <source>
        <dbReference type="ARBA" id="ARBA00022777"/>
    </source>
</evidence>
<dbReference type="GO" id="GO:0005988">
    <property type="term" value="P:lactose metabolic process"/>
    <property type="evidence" value="ECO:0007669"/>
    <property type="project" value="UniProtKB-KW"/>
</dbReference>
<dbReference type="SUPFAM" id="SSF53613">
    <property type="entry name" value="Ribokinase-like"/>
    <property type="match status" value="1"/>
</dbReference>
<dbReference type="GO" id="GO:2001059">
    <property type="term" value="P:D-tagatose 6-phosphate catabolic process"/>
    <property type="evidence" value="ECO:0007669"/>
    <property type="project" value="UniProtKB-UniPathway"/>
</dbReference>
<reference evidence="9 10" key="1">
    <citation type="submission" date="2020-01" db="EMBL/GenBank/DDBJ databases">
        <title>Paenibacillus sp. nov., isolated from tomato rhizosphere.</title>
        <authorList>
            <person name="Weon H.-Y."/>
            <person name="Lee S.A."/>
        </authorList>
    </citation>
    <scope>NUCLEOTIDE SEQUENCE [LARGE SCALE GENOMIC DNA]</scope>
    <source>
        <strain evidence="9 10">12200R-189</strain>
    </source>
</reference>
<feature type="domain" description="Carbohydrate kinase PfkB" evidence="8">
    <location>
        <begin position="44"/>
        <end position="318"/>
    </location>
</feature>
<dbReference type="PANTHER" id="PTHR46566">
    <property type="entry name" value="1-PHOSPHOFRUCTOKINASE-RELATED"/>
    <property type="match status" value="1"/>
</dbReference>
<keyword evidence="4 9" id="KW-0418">Kinase</keyword>
<comment type="similarity">
    <text evidence="1">Belongs to the carbohydrate kinase pfkB family.</text>
</comment>
<dbReference type="PANTHER" id="PTHR46566:SF5">
    <property type="entry name" value="1-PHOSPHOFRUCTOKINASE"/>
    <property type="match status" value="1"/>
</dbReference>
<dbReference type="CDD" id="cd01164">
    <property type="entry name" value="FruK_PfkB_like"/>
    <property type="match status" value="1"/>
</dbReference>
<dbReference type="Pfam" id="PF00294">
    <property type="entry name" value="PfkB"/>
    <property type="match status" value="1"/>
</dbReference>
<dbReference type="UniPathway" id="UPA00704">
    <property type="reaction ID" value="UER00715"/>
</dbReference>
<dbReference type="Gene3D" id="3.40.1190.20">
    <property type="match status" value="1"/>
</dbReference>
<comment type="pathway">
    <text evidence="6">Carbohydrate metabolism; D-tagatose 6-phosphate degradation; D-glyceraldehyde 3-phosphate and glycerone phosphate from D-tagatose 6-phosphate: step 1/2.</text>
</comment>
<dbReference type="NCBIfam" id="TIGR03168">
    <property type="entry name" value="1-PFK"/>
    <property type="match status" value="1"/>
</dbReference>
<dbReference type="Proteomes" id="UP000476064">
    <property type="component" value="Chromosome"/>
</dbReference>